<name>A0A0G0KJP4_9BACT</name>
<dbReference type="Gene3D" id="3.20.20.140">
    <property type="entry name" value="Metal-dependent hydrolases"/>
    <property type="match status" value="1"/>
</dbReference>
<organism evidence="1 2">
    <name type="scientific">Candidatus Magasanikbacteria bacterium GW2011_GWA2_37_8</name>
    <dbReference type="NCBI Taxonomy" id="1619036"/>
    <lineage>
        <taxon>Bacteria</taxon>
        <taxon>Candidatus Magasanikiibacteriota</taxon>
    </lineage>
</organism>
<reference evidence="1 2" key="1">
    <citation type="journal article" date="2015" name="Nature">
        <title>rRNA introns, odd ribosomes, and small enigmatic genomes across a large radiation of phyla.</title>
        <authorList>
            <person name="Brown C.T."/>
            <person name="Hug L.A."/>
            <person name="Thomas B.C."/>
            <person name="Sharon I."/>
            <person name="Castelle C.J."/>
            <person name="Singh A."/>
            <person name="Wilkins M.J."/>
            <person name="Williams K.H."/>
            <person name="Banfield J.F."/>
        </authorList>
    </citation>
    <scope>NUCLEOTIDE SEQUENCE [LARGE SCALE GENOMIC DNA]</scope>
</reference>
<dbReference type="SUPFAM" id="SSF89550">
    <property type="entry name" value="PHP domain-like"/>
    <property type="match status" value="1"/>
</dbReference>
<evidence type="ECO:0000313" key="2">
    <source>
        <dbReference type="Proteomes" id="UP000034333"/>
    </source>
</evidence>
<evidence type="ECO:0000313" key="1">
    <source>
        <dbReference type="EMBL" id="KKQ40811.1"/>
    </source>
</evidence>
<dbReference type="Proteomes" id="UP000034333">
    <property type="component" value="Unassembled WGS sequence"/>
</dbReference>
<dbReference type="EMBL" id="LBTN01000012">
    <property type="protein sequence ID" value="KKQ40811.1"/>
    <property type="molecule type" value="Genomic_DNA"/>
</dbReference>
<sequence>MIIVDLHIHSRFSRACSPELNLPNIAEWCGIKGINLVATGDFTHPAWFEEIKDNLIEEGNGLLHLKNGNSEIKFILGTEVSCIYSQGGKTRRVHLCLFFPNLADVEKFNNTLTDRGCNIHSDGRPILGLSSIEVLKIMKSINERSVMIPAHAWTPWFAVFGSKSGFDSLEECFGDLSSEIFAIETGLSSDPAMNWMLSALDKVTLVSSSDAHSLPNLGREANVFNLDIAKASYDDLFLAIKNKDPKIFLNTVEFYPEEGMYHFDGHRDCDVCFAPADTKKNKNICPKCKKPVVVGVLNRVEVLADRAEGFVPSNSIPFVSLVGLDKIICEALGIKSRSSNKVQKKYNELIKKGDNEFNILLNLSYPELAKITLPEIVEGIRRVREKKLSISPGFDGQYGKVTIFSSEERKVFQEKLF</sequence>
<dbReference type="PATRIC" id="fig|1619036.3.peg.344"/>
<dbReference type="AlphaFoldDB" id="A0A0G0KJP4"/>
<dbReference type="InterPro" id="IPR016195">
    <property type="entry name" value="Pol/histidinol_Pase-like"/>
</dbReference>
<dbReference type="PANTHER" id="PTHR40084:SF1">
    <property type="entry name" value="PHOSPHOTRANSFERASE"/>
    <property type="match status" value="1"/>
</dbReference>
<proteinExistence type="predicted"/>
<gene>
    <name evidence="1" type="ORF">US58_C0012G0020</name>
</gene>
<dbReference type="PANTHER" id="PTHR40084">
    <property type="entry name" value="PHOSPHOHYDROLASE, PHP FAMILY"/>
    <property type="match status" value="1"/>
</dbReference>
<protein>
    <submittedName>
        <fullName evidence="1">PHP domain protein</fullName>
    </submittedName>
</protein>
<accession>A0A0G0KJP4</accession>
<comment type="caution">
    <text evidence="1">The sequence shown here is derived from an EMBL/GenBank/DDBJ whole genome shotgun (WGS) entry which is preliminary data.</text>
</comment>
<dbReference type="STRING" id="1619036.US58_C0012G0020"/>
<dbReference type="CDD" id="cd19067">
    <property type="entry name" value="PfuEndoQ-like"/>
    <property type="match status" value="1"/>
</dbReference>